<sequence length="102" mass="12157">PENMDKNRYRDVLPYDSTRVVLQGQEDYINASHITVRIGPLPQTCTHFWQTVWEQQIHTIIMLTTLTERGRVYILSYMFMQTKTVSLPLEIQSYFIYHVFIS</sequence>
<dbReference type="PANTHER" id="PTHR45706:SF5">
    <property type="entry name" value="TYROSINE-PROTEIN PHOSPHATASE NON-RECEPTOR TYPE 3"/>
    <property type="match status" value="1"/>
</dbReference>
<dbReference type="Ensembl" id="ENSMMOT00000004343.1">
    <property type="protein sequence ID" value="ENSMMOP00000004266.1"/>
    <property type="gene ID" value="ENSMMOG00000003412.1"/>
</dbReference>
<evidence type="ECO:0000313" key="3">
    <source>
        <dbReference type="Proteomes" id="UP000261620"/>
    </source>
</evidence>
<dbReference type="Pfam" id="PF00102">
    <property type="entry name" value="Y_phosphatase"/>
    <property type="match status" value="1"/>
</dbReference>
<dbReference type="SUPFAM" id="SSF52799">
    <property type="entry name" value="(Phosphotyrosine protein) phosphatases II"/>
    <property type="match status" value="1"/>
</dbReference>
<protein>
    <recommendedName>
        <fullName evidence="1">Tyrosine-protein phosphatase domain-containing protein</fullName>
    </recommendedName>
</protein>
<reference evidence="2" key="1">
    <citation type="submission" date="2025-08" db="UniProtKB">
        <authorList>
            <consortium name="Ensembl"/>
        </authorList>
    </citation>
    <scope>IDENTIFICATION</scope>
</reference>
<dbReference type="InterPro" id="IPR029021">
    <property type="entry name" value="Prot-tyrosine_phosphatase-like"/>
</dbReference>
<dbReference type="Gene3D" id="3.90.190.10">
    <property type="entry name" value="Protein tyrosine phosphatase superfamily"/>
    <property type="match status" value="1"/>
</dbReference>
<dbReference type="AlphaFoldDB" id="A0A3Q3VQ35"/>
<dbReference type="PANTHER" id="PTHR45706">
    <property type="entry name" value="TYROSINE-PROTEIN PHOSPHATASE"/>
    <property type="match status" value="1"/>
</dbReference>
<proteinExistence type="predicted"/>
<dbReference type="InterPro" id="IPR000242">
    <property type="entry name" value="PTP_cat"/>
</dbReference>
<dbReference type="Proteomes" id="UP000261620">
    <property type="component" value="Unplaced"/>
</dbReference>
<evidence type="ECO:0000259" key="1">
    <source>
        <dbReference type="PROSITE" id="PS50055"/>
    </source>
</evidence>
<dbReference type="STRING" id="94237.ENSMMOP00000004266"/>
<organism evidence="2 3">
    <name type="scientific">Mola mola</name>
    <name type="common">Ocean sunfish</name>
    <name type="synonym">Tetraodon mola</name>
    <dbReference type="NCBI Taxonomy" id="94237"/>
    <lineage>
        <taxon>Eukaryota</taxon>
        <taxon>Metazoa</taxon>
        <taxon>Chordata</taxon>
        <taxon>Craniata</taxon>
        <taxon>Vertebrata</taxon>
        <taxon>Euteleostomi</taxon>
        <taxon>Actinopterygii</taxon>
        <taxon>Neopterygii</taxon>
        <taxon>Teleostei</taxon>
        <taxon>Neoteleostei</taxon>
        <taxon>Acanthomorphata</taxon>
        <taxon>Eupercaria</taxon>
        <taxon>Tetraodontiformes</taxon>
        <taxon>Molidae</taxon>
        <taxon>Mola</taxon>
    </lineage>
</organism>
<keyword evidence="3" id="KW-1185">Reference proteome</keyword>
<reference evidence="2" key="2">
    <citation type="submission" date="2025-09" db="UniProtKB">
        <authorList>
            <consortium name="Ensembl"/>
        </authorList>
    </citation>
    <scope>IDENTIFICATION</scope>
</reference>
<dbReference type="GO" id="GO:0005737">
    <property type="term" value="C:cytoplasm"/>
    <property type="evidence" value="ECO:0007669"/>
    <property type="project" value="TreeGrafter"/>
</dbReference>
<name>A0A3Q3VQ35_MOLML</name>
<dbReference type="PROSITE" id="PS50055">
    <property type="entry name" value="TYR_PHOSPHATASE_PTP"/>
    <property type="match status" value="1"/>
</dbReference>
<evidence type="ECO:0000313" key="2">
    <source>
        <dbReference type="Ensembl" id="ENSMMOP00000004266.1"/>
    </source>
</evidence>
<feature type="domain" description="Tyrosine-protein phosphatase" evidence="1">
    <location>
        <begin position="1"/>
        <end position="69"/>
    </location>
</feature>
<dbReference type="GO" id="GO:0009898">
    <property type="term" value="C:cytoplasmic side of plasma membrane"/>
    <property type="evidence" value="ECO:0007669"/>
    <property type="project" value="TreeGrafter"/>
</dbReference>
<accession>A0A3Q3VQ35</accession>
<dbReference type="GO" id="GO:0004725">
    <property type="term" value="F:protein tyrosine phosphatase activity"/>
    <property type="evidence" value="ECO:0007669"/>
    <property type="project" value="InterPro"/>
</dbReference>